<feature type="region of interest" description="Disordered" evidence="1">
    <location>
        <begin position="1"/>
        <end position="37"/>
    </location>
</feature>
<accession>A0AA86VBB9</accession>
<evidence type="ECO:0000256" key="1">
    <source>
        <dbReference type="SAM" id="MobiDB-lite"/>
    </source>
</evidence>
<evidence type="ECO:0000313" key="3">
    <source>
        <dbReference type="Proteomes" id="UP001189624"/>
    </source>
</evidence>
<dbReference type="EMBL" id="OY731398">
    <property type="protein sequence ID" value="CAJ1897607.1"/>
    <property type="molecule type" value="Genomic_DNA"/>
</dbReference>
<dbReference type="Proteomes" id="UP001189624">
    <property type="component" value="Chromosome 1"/>
</dbReference>
<proteinExistence type="predicted"/>
<dbReference type="AlphaFoldDB" id="A0AA86VBB9"/>
<feature type="compositionally biased region" description="Polar residues" evidence="1">
    <location>
        <begin position="149"/>
        <end position="163"/>
    </location>
</feature>
<evidence type="ECO:0000313" key="2">
    <source>
        <dbReference type="EMBL" id="CAJ1897607.1"/>
    </source>
</evidence>
<organism evidence="2 3">
    <name type="scientific">Sphenostylis stenocarpa</name>
    <dbReference type="NCBI Taxonomy" id="92480"/>
    <lineage>
        <taxon>Eukaryota</taxon>
        <taxon>Viridiplantae</taxon>
        <taxon>Streptophyta</taxon>
        <taxon>Embryophyta</taxon>
        <taxon>Tracheophyta</taxon>
        <taxon>Spermatophyta</taxon>
        <taxon>Magnoliopsida</taxon>
        <taxon>eudicotyledons</taxon>
        <taxon>Gunneridae</taxon>
        <taxon>Pentapetalae</taxon>
        <taxon>rosids</taxon>
        <taxon>fabids</taxon>
        <taxon>Fabales</taxon>
        <taxon>Fabaceae</taxon>
        <taxon>Papilionoideae</taxon>
        <taxon>50 kb inversion clade</taxon>
        <taxon>NPAAA clade</taxon>
        <taxon>indigoferoid/millettioid clade</taxon>
        <taxon>Phaseoleae</taxon>
        <taxon>Sphenostylis</taxon>
    </lineage>
</organism>
<reference evidence="2" key="1">
    <citation type="submission" date="2023-10" db="EMBL/GenBank/DDBJ databases">
        <authorList>
            <person name="Domelevo Entfellner J.-B."/>
        </authorList>
    </citation>
    <scope>NUCLEOTIDE SEQUENCE</scope>
</reference>
<feature type="compositionally biased region" description="Pro residues" evidence="1">
    <location>
        <begin position="84"/>
        <end position="93"/>
    </location>
</feature>
<name>A0AA86VBB9_9FABA</name>
<feature type="compositionally biased region" description="Pro residues" evidence="1">
    <location>
        <begin position="16"/>
        <end position="26"/>
    </location>
</feature>
<feature type="region of interest" description="Disordered" evidence="1">
    <location>
        <begin position="65"/>
        <end position="104"/>
    </location>
</feature>
<dbReference type="Gramene" id="rna-AYBTSS11_LOCUS3074">
    <property type="protein sequence ID" value="CAJ1897607.1"/>
    <property type="gene ID" value="gene-AYBTSS11_LOCUS3074"/>
</dbReference>
<protein>
    <submittedName>
        <fullName evidence="2">Uncharacterized protein</fullName>
    </submittedName>
</protein>
<keyword evidence="3" id="KW-1185">Reference proteome</keyword>
<feature type="compositionally biased region" description="Low complexity" evidence="1">
    <location>
        <begin position="1"/>
        <end position="15"/>
    </location>
</feature>
<feature type="region of interest" description="Disordered" evidence="1">
    <location>
        <begin position="149"/>
        <end position="177"/>
    </location>
</feature>
<gene>
    <name evidence="2" type="ORF">AYBTSS11_LOCUS3074</name>
</gene>
<sequence>MSSQAHSPGLISLLHPPSPHSQPPPASLTCQTPRASPRIPLSSLHLMRLPSPLHRCRTTRVPHSLAHLHQPPSSPFPHLLTHPLAPPSSPPPQPHRKSPHSTLTSLHSPTLLLISLLPVHFLLNLHSPSHLATGHPSLPLHPSISNNLSQTTTFSPSTCSQPPSLRLHRDRPSVHHELSHLTPAFSPPHIRTTTLPVTVEPIV</sequence>